<evidence type="ECO:0000256" key="11">
    <source>
        <dbReference type="SAM" id="MobiDB-lite"/>
    </source>
</evidence>
<proteinExistence type="inferred from homology"/>
<feature type="transmembrane region" description="Helical" evidence="10">
    <location>
        <begin position="350"/>
        <end position="369"/>
    </location>
</feature>
<dbReference type="InterPro" id="IPR051050">
    <property type="entry name" value="Lipid_II_flippase_MurJ/MviN"/>
</dbReference>
<dbReference type="Proteomes" id="UP000216446">
    <property type="component" value="Unassembled WGS sequence"/>
</dbReference>
<dbReference type="GO" id="GO:0005886">
    <property type="term" value="C:plasma membrane"/>
    <property type="evidence" value="ECO:0007669"/>
    <property type="project" value="UniProtKB-SubCell"/>
</dbReference>
<protein>
    <recommendedName>
        <fullName evidence="10">Probable lipid II flippase MurJ</fullName>
    </recommendedName>
</protein>
<evidence type="ECO:0000256" key="7">
    <source>
        <dbReference type="ARBA" id="ARBA00023136"/>
    </source>
</evidence>
<comment type="subcellular location">
    <subcellularLocation>
        <location evidence="1 10">Cell membrane</location>
        <topology evidence="1 10">Multi-pass membrane protein</topology>
    </subcellularLocation>
</comment>
<evidence type="ECO:0000256" key="6">
    <source>
        <dbReference type="ARBA" id="ARBA00022989"/>
    </source>
</evidence>
<dbReference type="GO" id="GO:0015648">
    <property type="term" value="F:lipid-linked peptidoglycan transporter activity"/>
    <property type="evidence" value="ECO:0007669"/>
    <property type="project" value="UniProtKB-UniRule"/>
</dbReference>
<dbReference type="InterPro" id="IPR004268">
    <property type="entry name" value="MurJ"/>
</dbReference>
<keyword evidence="2 10" id="KW-1003">Cell membrane</keyword>
<evidence type="ECO:0000256" key="10">
    <source>
        <dbReference type="HAMAP-Rule" id="MF_02078"/>
    </source>
</evidence>
<dbReference type="CDD" id="cd13123">
    <property type="entry name" value="MATE_MurJ_like"/>
    <property type="match status" value="1"/>
</dbReference>
<feature type="transmembrane region" description="Helical" evidence="10">
    <location>
        <begin position="449"/>
        <end position="467"/>
    </location>
</feature>
<dbReference type="HAMAP" id="MF_02078">
    <property type="entry name" value="MurJ_MviN"/>
    <property type="match status" value="1"/>
</dbReference>
<dbReference type="RefSeq" id="WP_094550679.1">
    <property type="nucleotide sequence ID" value="NZ_MQWB01000001.1"/>
</dbReference>
<dbReference type="EMBL" id="MQWB01000001">
    <property type="protein sequence ID" value="OZC04329.1"/>
    <property type="molecule type" value="Genomic_DNA"/>
</dbReference>
<comment type="function">
    <text evidence="8 10">Involved in peptidoglycan biosynthesis. Transports lipid-linked peptidoglycan precursors from the inner to the outer leaflet of the cytoplasmic membrane.</text>
</comment>
<feature type="transmembrane region" description="Helical" evidence="10">
    <location>
        <begin position="242"/>
        <end position="267"/>
    </location>
</feature>
<dbReference type="AlphaFoldDB" id="A0A259U2U8"/>
<feature type="transmembrane region" description="Helical" evidence="10">
    <location>
        <begin position="287"/>
        <end position="305"/>
    </location>
</feature>
<evidence type="ECO:0000256" key="8">
    <source>
        <dbReference type="ARBA" id="ARBA00060041"/>
    </source>
</evidence>
<dbReference type="OrthoDB" id="9804143at2"/>
<gene>
    <name evidence="10" type="primary">murJ</name>
    <name evidence="12" type="ORF">BSZ36_15905</name>
</gene>
<keyword evidence="10" id="KW-0961">Cell wall biogenesis/degradation</keyword>
<keyword evidence="7 10" id="KW-0472">Membrane</keyword>
<dbReference type="PANTHER" id="PTHR47019">
    <property type="entry name" value="LIPID II FLIPPASE MURJ"/>
    <property type="match status" value="1"/>
</dbReference>
<comment type="similarity">
    <text evidence="9 10">Belongs to the MurJ/MviN family.</text>
</comment>
<comment type="pathway">
    <text evidence="10">Cell wall biogenesis; peptidoglycan biosynthesis.</text>
</comment>
<feature type="region of interest" description="Disordered" evidence="11">
    <location>
        <begin position="1"/>
        <end position="76"/>
    </location>
</feature>
<evidence type="ECO:0000313" key="13">
    <source>
        <dbReference type="Proteomes" id="UP000216446"/>
    </source>
</evidence>
<feature type="transmembrane region" description="Helical" evidence="10">
    <location>
        <begin position="568"/>
        <end position="586"/>
    </location>
</feature>
<keyword evidence="5 10" id="KW-0573">Peptidoglycan synthesis</keyword>
<feature type="transmembrane region" description="Helical" evidence="10">
    <location>
        <begin position="415"/>
        <end position="437"/>
    </location>
</feature>
<reference evidence="12 13" key="1">
    <citation type="submission" date="2016-11" db="EMBL/GenBank/DDBJ databases">
        <title>Study of marine rhodopsin-containing bacteria.</title>
        <authorList>
            <person name="Yoshizawa S."/>
            <person name="Kumagai Y."/>
            <person name="Kogure K."/>
        </authorList>
    </citation>
    <scope>NUCLEOTIDE SEQUENCE [LARGE SCALE GENOMIC DNA]</scope>
    <source>
        <strain evidence="12 13">SG-29</strain>
    </source>
</reference>
<accession>A0A259U2U8</accession>
<feature type="transmembrane region" description="Helical" evidence="10">
    <location>
        <begin position="526"/>
        <end position="547"/>
    </location>
</feature>
<keyword evidence="6 10" id="KW-1133">Transmembrane helix</keyword>
<comment type="caution">
    <text evidence="10">Lacks conserved residue(s) required for the propagation of feature annotation.</text>
</comment>
<evidence type="ECO:0000256" key="3">
    <source>
        <dbReference type="ARBA" id="ARBA00022692"/>
    </source>
</evidence>
<evidence type="ECO:0000256" key="5">
    <source>
        <dbReference type="ARBA" id="ARBA00022984"/>
    </source>
</evidence>
<dbReference type="GO" id="GO:0071555">
    <property type="term" value="P:cell wall organization"/>
    <property type="evidence" value="ECO:0007669"/>
    <property type="project" value="UniProtKB-KW"/>
</dbReference>
<dbReference type="PRINTS" id="PR01806">
    <property type="entry name" value="VIRFACTRMVIN"/>
</dbReference>
<evidence type="ECO:0000256" key="2">
    <source>
        <dbReference type="ARBA" id="ARBA00022475"/>
    </source>
</evidence>
<dbReference type="UniPathway" id="UPA00219"/>
<dbReference type="GO" id="GO:0034204">
    <property type="term" value="P:lipid translocation"/>
    <property type="evidence" value="ECO:0007669"/>
    <property type="project" value="TreeGrafter"/>
</dbReference>
<keyword evidence="4 10" id="KW-0133">Cell shape</keyword>
<evidence type="ECO:0000313" key="12">
    <source>
        <dbReference type="EMBL" id="OZC04329.1"/>
    </source>
</evidence>
<feature type="transmembrane region" description="Helical" evidence="10">
    <location>
        <begin position="157"/>
        <end position="180"/>
    </location>
</feature>
<comment type="caution">
    <text evidence="12">The sequence shown here is derived from an EMBL/GenBank/DDBJ whole genome shotgun (WGS) entry which is preliminary data.</text>
</comment>
<evidence type="ECO:0000256" key="9">
    <source>
        <dbReference type="ARBA" id="ARBA00061532"/>
    </source>
</evidence>
<dbReference type="PANTHER" id="PTHR47019:SF1">
    <property type="entry name" value="LIPID II FLIPPASE MURJ"/>
    <property type="match status" value="1"/>
</dbReference>
<dbReference type="Pfam" id="PF03023">
    <property type="entry name" value="MurJ"/>
    <property type="match status" value="1"/>
</dbReference>
<dbReference type="FunCoup" id="A0A259U2U8">
    <property type="interactions" value="311"/>
</dbReference>
<dbReference type="GO" id="GO:0009252">
    <property type="term" value="P:peptidoglycan biosynthetic process"/>
    <property type="evidence" value="ECO:0007669"/>
    <property type="project" value="UniProtKB-UniRule"/>
</dbReference>
<feature type="transmembrane region" description="Helical" evidence="10">
    <location>
        <begin position="592"/>
        <end position="610"/>
    </location>
</feature>
<name>A0A259U2U8_9BACT</name>
<keyword evidence="13" id="KW-1185">Reference proteome</keyword>
<feature type="transmembrane region" description="Helical" evidence="10">
    <location>
        <begin position="217"/>
        <end position="235"/>
    </location>
</feature>
<dbReference type="InParanoid" id="A0A259U2U8"/>
<sequence>MSSTPHDGTAPEGEPLDASGGPGAVSEDSESTPEADVEAAMDAEASHGDAPPEASGTASGSDGPGSAETATPKASGAGSAAGLVAAGIFASRVIGLVRDRIIGYFFGVGAFSDVYRLGLRAPNLLQNLLGEGTLSAAFIPIYSRMVENGREEDAGRFAGAVLGLLAVVAFGVALLGVIFADAIVGVLQPGWLGDAEAFARGEIAVNRYDLAVAVVRLAFPMTAVLVLSAWALGILNSHRKFLLSYFAPVAWNVALLVALGIGAYLYFDDPLAVGALDVVPTDALSKLLIALFIGGVAGGVLQFGVQLPTVFRVMKGFRLSVSTAVPGVKEGIKAFVPVVLGRGAYQLSGYLDVFLSSFLAAGALAALGYAQTLYLLPISLFGMSVAASELPELSRISKTELSTFLERVRGSLGQILYLVIPTVVGYLAFGYLVVGVLYQTGSFGVDDTWLVYLVLAAYTVGLAATTASRLLQNAFYALDDTKTPARIAVWRVVISAIVGSALMIVFDRLSVFEVIGVASEGEPLRMGAVGLALGSAAGGWIELWRLVRALKKQAPDFTLPWGRAGRMTGLALLAAVPAGLIYAFVPVDILPIWLYGAGVLAVFGFGYLALGHALSFPEGDAWTGKFLRRLKRS</sequence>
<dbReference type="NCBIfam" id="TIGR01695">
    <property type="entry name" value="murJ_mviN"/>
    <property type="match status" value="1"/>
</dbReference>
<organism evidence="12 13">
    <name type="scientific">Rubricoccus marinus</name>
    <dbReference type="NCBI Taxonomy" id="716817"/>
    <lineage>
        <taxon>Bacteria</taxon>
        <taxon>Pseudomonadati</taxon>
        <taxon>Rhodothermota</taxon>
        <taxon>Rhodothermia</taxon>
        <taxon>Rhodothermales</taxon>
        <taxon>Rubricoccaceae</taxon>
        <taxon>Rubricoccus</taxon>
    </lineage>
</organism>
<evidence type="ECO:0000256" key="4">
    <source>
        <dbReference type="ARBA" id="ARBA00022960"/>
    </source>
</evidence>
<feature type="compositionally biased region" description="Acidic residues" evidence="11">
    <location>
        <begin position="27"/>
        <end position="41"/>
    </location>
</feature>
<keyword evidence="3 10" id="KW-0812">Transmembrane</keyword>
<dbReference type="GO" id="GO:0008360">
    <property type="term" value="P:regulation of cell shape"/>
    <property type="evidence" value="ECO:0007669"/>
    <property type="project" value="UniProtKB-KW"/>
</dbReference>
<keyword evidence="10" id="KW-0813">Transport</keyword>
<evidence type="ECO:0000256" key="1">
    <source>
        <dbReference type="ARBA" id="ARBA00004651"/>
    </source>
</evidence>
<feature type="transmembrane region" description="Helical" evidence="10">
    <location>
        <begin position="488"/>
        <end position="506"/>
    </location>
</feature>